<sequence>MINKRLKVKEKDIKILYGQAGNQCSMDGCNNELIISKDNSTGEKYQIGEMAHIYPNSNNFVRGNYELDEEDKVNEKNLILLCPKCHKLIDNDPEKYTAEKLLEMKEKHINKIKILKETALLDFTFDDFYIASKNIICDENIDNGNNILKIDSNPLEIDVKIRKNDLTQISRNLILQGNLKQHQIKEFIAVMSKEDDKFPYLLQNSFKKEFNKKKNDFIGDKLFLELYDFSRKNLSNSETAASLAILCYLFAICEIFEK</sequence>
<dbReference type="Proteomes" id="UP000077066">
    <property type="component" value="Unassembled WGS sequence"/>
</dbReference>
<dbReference type="CDD" id="cd00085">
    <property type="entry name" value="HNHc"/>
    <property type="match status" value="1"/>
</dbReference>
<reference evidence="2 3" key="1">
    <citation type="submission" date="2016-04" db="EMBL/GenBank/DDBJ databases">
        <title>Genome sequence of Methanobrevibacter filiformis DSM 11501.</title>
        <authorList>
            <person name="Poehlein A."/>
            <person name="Seedorf H."/>
            <person name="Daniel R."/>
        </authorList>
    </citation>
    <scope>NUCLEOTIDE SEQUENCE [LARGE SCALE GENOMIC DNA]</scope>
    <source>
        <strain evidence="2 3">DSM 11501</strain>
    </source>
</reference>
<dbReference type="OrthoDB" id="111518at2157"/>
<evidence type="ECO:0000259" key="1">
    <source>
        <dbReference type="Pfam" id="PF13391"/>
    </source>
</evidence>
<name>A0A162FDT4_9EURY</name>
<accession>A0A162FDT4</accession>
<organism evidence="2 3">
    <name type="scientific">Methanobrevibacter filiformis</name>
    <dbReference type="NCBI Taxonomy" id="55758"/>
    <lineage>
        <taxon>Archaea</taxon>
        <taxon>Methanobacteriati</taxon>
        <taxon>Methanobacteriota</taxon>
        <taxon>Methanomada group</taxon>
        <taxon>Methanobacteria</taxon>
        <taxon>Methanobacteriales</taxon>
        <taxon>Methanobacteriaceae</taxon>
        <taxon>Methanobrevibacter</taxon>
    </lineage>
</organism>
<proteinExistence type="predicted"/>
<gene>
    <name evidence="2" type="ORF">MBFIL_14210</name>
</gene>
<keyword evidence="3" id="KW-1185">Reference proteome</keyword>
<dbReference type="Pfam" id="PF13391">
    <property type="entry name" value="HNH_2"/>
    <property type="match status" value="1"/>
</dbReference>
<evidence type="ECO:0000313" key="3">
    <source>
        <dbReference type="Proteomes" id="UP000077066"/>
    </source>
</evidence>
<dbReference type="AlphaFoldDB" id="A0A162FDT4"/>
<comment type="caution">
    <text evidence="2">The sequence shown here is derived from an EMBL/GenBank/DDBJ whole genome shotgun (WGS) entry which is preliminary data.</text>
</comment>
<dbReference type="RefSeq" id="WP_066973095.1">
    <property type="nucleotide sequence ID" value="NZ_LWMT01000246.1"/>
</dbReference>
<protein>
    <recommendedName>
        <fullName evidence="1">HNH nuclease domain-containing protein</fullName>
    </recommendedName>
</protein>
<dbReference type="PATRIC" id="fig|55758.3.peg.1606"/>
<evidence type="ECO:0000313" key="2">
    <source>
        <dbReference type="EMBL" id="KZX11545.1"/>
    </source>
</evidence>
<dbReference type="InterPro" id="IPR003615">
    <property type="entry name" value="HNH_nuc"/>
</dbReference>
<dbReference type="EMBL" id="LWMT01000246">
    <property type="protein sequence ID" value="KZX11545.1"/>
    <property type="molecule type" value="Genomic_DNA"/>
</dbReference>
<dbReference type="STRING" id="55758.MBFIL_14210"/>
<feature type="domain" description="HNH nuclease" evidence="1">
    <location>
        <begin position="49"/>
        <end position="91"/>
    </location>
</feature>